<keyword evidence="3" id="KW-0067">ATP-binding</keyword>
<dbReference type="RefSeq" id="WP_134572592.1">
    <property type="nucleotide sequence ID" value="NZ_SOGT01000012.1"/>
</dbReference>
<keyword evidence="4" id="KW-1185">Reference proteome</keyword>
<evidence type="ECO:0000313" key="3">
    <source>
        <dbReference type="EMBL" id="TFD25166.1"/>
    </source>
</evidence>
<proteinExistence type="predicted"/>
<dbReference type="Proteomes" id="UP000298424">
    <property type="component" value="Unassembled WGS sequence"/>
</dbReference>
<keyword evidence="3" id="KW-0378">Hydrolase</keyword>
<dbReference type="GO" id="GO:0043138">
    <property type="term" value="F:3'-5' DNA helicase activity"/>
    <property type="evidence" value="ECO:0007669"/>
    <property type="project" value="TreeGrafter"/>
</dbReference>
<dbReference type="OrthoDB" id="713315at2"/>
<organism evidence="3 4">
    <name type="scientific">Cryobacterium lyxosi</name>
    <dbReference type="NCBI Taxonomy" id="1259228"/>
    <lineage>
        <taxon>Bacteria</taxon>
        <taxon>Bacillati</taxon>
        <taxon>Actinomycetota</taxon>
        <taxon>Actinomycetes</taxon>
        <taxon>Micrococcales</taxon>
        <taxon>Microbacteriaceae</taxon>
        <taxon>Cryobacterium</taxon>
    </lineage>
</organism>
<reference evidence="3 4" key="1">
    <citation type="submission" date="2019-03" db="EMBL/GenBank/DDBJ databases">
        <title>Genomics of glacier-inhabiting Cryobacterium strains.</title>
        <authorList>
            <person name="Liu Q."/>
            <person name="Xin Y.-H."/>
        </authorList>
    </citation>
    <scope>NUCLEOTIDE SEQUENCE [LARGE SCALE GENOMIC DNA]</scope>
    <source>
        <strain evidence="3 4">TMT1-1</strain>
    </source>
</reference>
<dbReference type="Gene3D" id="3.40.50.300">
    <property type="entry name" value="P-loop containing nucleotide triphosphate hydrolases"/>
    <property type="match status" value="2"/>
</dbReference>
<protein>
    <submittedName>
        <fullName evidence="3">Helicase</fullName>
    </submittedName>
</protein>
<feature type="region of interest" description="Disordered" evidence="1">
    <location>
        <begin position="50"/>
        <end position="70"/>
    </location>
</feature>
<dbReference type="EMBL" id="SOGT01000012">
    <property type="protein sequence ID" value="TFD25166.1"/>
    <property type="molecule type" value="Genomic_DNA"/>
</dbReference>
<evidence type="ECO:0000313" key="4">
    <source>
        <dbReference type="Proteomes" id="UP000298424"/>
    </source>
</evidence>
<accession>A0A4R8ZGA1</accession>
<dbReference type="CDD" id="cd18785">
    <property type="entry name" value="SF2_C"/>
    <property type="match status" value="1"/>
</dbReference>
<keyword evidence="3" id="KW-0547">Nucleotide-binding</keyword>
<dbReference type="GO" id="GO:0036297">
    <property type="term" value="P:interstrand cross-link repair"/>
    <property type="evidence" value="ECO:0007669"/>
    <property type="project" value="TreeGrafter"/>
</dbReference>
<feature type="compositionally biased region" description="Acidic residues" evidence="1">
    <location>
        <begin position="53"/>
        <end position="70"/>
    </location>
</feature>
<feature type="domain" description="Helicase C-terminal" evidence="2">
    <location>
        <begin position="744"/>
        <end position="913"/>
    </location>
</feature>
<dbReference type="GO" id="GO:0006289">
    <property type="term" value="P:nucleotide-excision repair"/>
    <property type="evidence" value="ECO:0007669"/>
    <property type="project" value="TreeGrafter"/>
</dbReference>
<dbReference type="PANTHER" id="PTHR47957:SF3">
    <property type="entry name" value="ATP-DEPENDENT HELICASE HRQ1"/>
    <property type="match status" value="1"/>
</dbReference>
<comment type="caution">
    <text evidence="3">The sequence shown here is derived from an EMBL/GenBank/DDBJ whole genome shotgun (WGS) entry which is preliminary data.</text>
</comment>
<dbReference type="SUPFAM" id="SSF52540">
    <property type="entry name" value="P-loop containing nucleoside triphosphate hydrolases"/>
    <property type="match status" value="1"/>
</dbReference>
<keyword evidence="3" id="KW-0347">Helicase</keyword>
<evidence type="ECO:0000256" key="1">
    <source>
        <dbReference type="SAM" id="MobiDB-lite"/>
    </source>
</evidence>
<gene>
    <name evidence="3" type="ORF">E3T27_10375</name>
</gene>
<dbReference type="AlphaFoldDB" id="A0A4R8ZGA1"/>
<dbReference type="Pfam" id="PF00271">
    <property type="entry name" value="Helicase_C"/>
    <property type="match status" value="1"/>
</dbReference>
<evidence type="ECO:0000259" key="2">
    <source>
        <dbReference type="PROSITE" id="PS51194"/>
    </source>
</evidence>
<dbReference type="InterPro" id="IPR027417">
    <property type="entry name" value="P-loop_NTPase"/>
</dbReference>
<dbReference type="PANTHER" id="PTHR47957">
    <property type="entry name" value="ATP-DEPENDENT HELICASE HRQ1"/>
    <property type="match status" value="1"/>
</dbReference>
<sequence>MDAKTKRRQQYVDYLRSQYLGPSGGDDELLASRPDKTYLVGTLFPRGRAASDPDVDVNDGDVGSEDGDEAIESANDWHPSSAALSFIHNGDSLECKTAFATYAKEDNDGPGSSWRRSPVLLPAFFLSPAKTFYVPEVPGARVRVTSRWRRVLDQWMVTVAIENLIERSDPEDKIATQDCVFQTQLSCVPIGGEVLPYRTTASVNMEPEECELALRYRDARVYAVGHGTSSSWEAHDGRVRSVAIDFLPTVTVPAIAAVAGAGERETLRLSFLSDASVSPEVLADHLNDFVSDYESWVDERENEARGLPSEHAEAAVRIIERMRRAVLRMRGSITVLTDDPIVLKSFRLAMIAMREQMLQSGHARRNPGKRSNPLVARSINLKEPEWFPFQLGFLLVSLESTAYESHADRSVVDLIWFPTGGGKTEAYLALAAFEMVRRRLTRGVDGGGTAVITRYTLRLLTTQQFQRAATLICALQLLREKDKDLQRLPAFTIGLWLGDATTPNKLIDAVSRLDETYKALKPENPFQLEACPWCGTNIIPETRVDDRSAYGANATKNDFYLYCPHKDCAFATRLPIDVVDEQMYLTPPTMLMGTVDKFARLPISEAAGSLLGRGSSPFDAPSLIIQDELHLLSGPLGTTVAVYEAAIQSVLSWGGSRPKIVASTATIRAASEQVKGLFAAEVELYPASGLSADDSYFARVDREAPGRLYIGLMPQAFTQSSSVVRSLTGLLEAPLSLLDATDEDLDAYWTVVAYHNSLRELGRTVTIARDDVESLLRTRGIGGAKVRSIRGDGVEELTSHVQADQLPKILARLERRYGSGDAVDVAATTNMLSVGIDVSRLGVMLMNGQPKTTSEYIQATSRVGRGPDVPGVVVTLFRATKPRDRSHYETFRGYHEALYRYVEPTSVTPWSIQSRHRAMAAALVLLVRHGAGLRANSACGDFDASSVQVRHAITALKTVIKRVDPDEADSAFDQLDDLISHWTMRVADAAAEGETLQYEAKKGTSLLKNFGDVGVAWPVMNSMRSVDRAVRVIVRGEKAPA</sequence>
<dbReference type="PROSITE" id="PS51194">
    <property type="entry name" value="HELICASE_CTER"/>
    <property type="match status" value="1"/>
</dbReference>
<name>A0A4R8ZGA1_9MICO</name>
<dbReference type="InterPro" id="IPR001650">
    <property type="entry name" value="Helicase_C-like"/>
</dbReference>